<comment type="subcellular location">
    <subcellularLocation>
        <location evidence="1">Membrane</location>
        <topology evidence="1">Multi-pass membrane protein</topology>
    </subcellularLocation>
</comment>
<dbReference type="EMBL" id="CP030085">
    <property type="protein sequence ID" value="AWW49247.1"/>
    <property type="molecule type" value="Genomic_DNA"/>
</dbReference>
<dbReference type="CDD" id="cd06176">
    <property type="entry name" value="MFS_BCD_PucC-like"/>
    <property type="match status" value="1"/>
</dbReference>
<feature type="transmembrane region" description="Helical" evidence="6">
    <location>
        <begin position="342"/>
        <end position="366"/>
    </location>
</feature>
<name>A0A2Z4JR47_9BURK</name>
<evidence type="ECO:0000313" key="7">
    <source>
        <dbReference type="EMBL" id="AWW49247.1"/>
    </source>
</evidence>
<keyword evidence="5 6" id="KW-0472">Membrane</keyword>
<protein>
    <submittedName>
        <fullName evidence="7">MFS transporter</fullName>
    </submittedName>
</protein>
<feature type="transmembrane region" description="Helical" evidence="6">
    <location>
        <begin position="310"/>
        <end position="330"/>
    </location>
</feature>
<feature type="transmembrane region" description="Helical" evidence="6">
    <location>
        <begin position="178"/>
        <end position="198"/>
    </location>
</feature>
<evidence type="ECO:0000256" key="4">
    <source>
        <dbReference type="ARBA" id="ARBA00022989"/>
    </source>
</evidence>
<dbReference type="Gene3D" id="1.20.1250.20">
    <property type="entry name" value="MFS general substrate transporter like domains"/>
    <property type="match status" value="1"/>
</dbReference>
<dbReference type="AlphaFoldDB" id="A0A2Z4JR47"/>
<dbReference type="InterPro" id="IPR036259">
    <property type="entry name" value="MFS_trans_sf"/>
</dbReference>
<feature type="transmembrane region" description="Helical" evidence="6">
    <location>
        <begin position="108"/>
        <end position="134"/>
    </location>
</feature>
<feature type="transmembrane region" description="Helical" evidence="6">
    <location>
        <begin position="411"/>
        <end position="433"/>
    </location>
</feature>
<feature type="transmembrane region" description="Helical" evidence="6">
    <location>
        <begin position="146"/>
        <end position="166"/>
    </location>
</feature>
<feature type="transmembrane region" description="Helical" evidence="6">
    <location>
        <begin position="38"/>
        <end position="60"/>
    </location>
</feature>
<dbReference type="InterPro" id="IPR026036">
    <property type="entry name" value="PucC"/>
</dbReference>
<evidence type="ECO:0000256" key="1">
    <source>
        <dbReference type="ARBA" id="ARBA00004141"/>
    </source>
</evidence>
<dbReference type="GO" id="GO:0016020">
    <property type="term" value="C:membrane"/>
    <property type="evidence" value="ECO:0007669"/>
    <property type="project" value="UniProtKB-SubCell"/>
</dbReference>
<evidence type="ECO:0000256" key="2">
    <source>
        <dbReference type="ARBA" id="ARBA00008412"/>
    </source>
</evidence>
<gene>
    <name evidence="7" type="ORF">Pas1_01955</name>
</gene>
<evidence type="ECO:0000256" key="3">
    <source>
        <dbReference type="ARBA" id="ARBA00022692"/>
    </source>
</evidence>
<keyword evidence="4 6" id="KW-1133">Transmembrane helix</keyword>
<comment type="similarity">
    <text evidence="2">Belongs to the PucC family.</text>
</comment>
<feature type="transmembrane region" description="Helical" evidence="6">
    <location>
        <begin position="80"/>
        <end position="102"/>
    </location>
</feature>
<proteinExistence type="inferred from homology"/>
<dbReference type="RefSeq" id="WP_112294355.1">
    <property type="nucleotide sequence ID" value="NZ_CBCSBS010000001.1"/>
</dbReference>
<keyword evidence="3 6" id="KW-0812">Transmembrane</keyword>
<feature type="transmembrane region" description="Helical" evidence="6">
    <location>
        <begin position="246"/>
        <end position="272"/>
    </location>
</feature>
<dbReference type="InterPro" id="IPR004896">
    <property type="entry name" value="PucC-rel"/>
</dbReference>
<dbReference type="Proteomes" id="UP000248592">
    <property type="component" value="Chromosome"/>
</dbReference>
<evidence type="ECO:0000256" key="5">
    <source>
        <dbReference type="ARBA" id="ARBA00023136"/>
    </source>
</evidence>
<evidence type="ECO:0000256" key="6">
    <source>
        <dbReference type="SAM" id="Phobius"/>
    </source>
</evidence>
<dbReference type="PANTHER" id="PTHR23538:SF1">
    <property type="entry name" value="44.5 KD BACTERIOCHLOROPHYLL SYNTHASE SUBUNIT"/>
    <property type="match status" value="1"/>
</dbReference>
<evidence type="ECO:0000313" key="8">
    <source>
        <dbReference type="Proteomes" id="UP000248592"/>
    </source>
</evidence>
<accession>A0A2Z4JR47</accession>
<feature type="transmembrane region" description="Helical" evidence="6">
    <location>
        <begin position="278"/>
        <end position="298"/>
    </location>
</feature>
<dbReference type="SUPFAM" id="SSF103473">
    <property type="entry name" value="MFS general substrate transporter"/>
    <property type="match status" value="1"/>
</dbReference>
<dbReference type="PANTHER" id="PTHR23538">
    <property type="entry name" value="44.5 KD BACTERIOCHLOROPHYLL SYNTHASE SUBUNIT"/>
    <property type="match status" value="1"/>
</dbReference>
<dbReference type="PIRSF" id="PIRSF016565">
    <property type="entry name" value="PucC"/>
    <property type="match status" value="1"/>
</dbReference>
<reference evidence="8" key="1">
    <citation type="submission" date="2018-06" db="EMBL/GenBank/DDBJ databases">
        <title>Description of a new Polynucleobacter species.</title>
        <authorList>
            <person name="Hahn M.W."/>
        </authorList>
    </citation>
    <scope>NUCLEOTIDE SEQUENCE [LARGE SCALE GENOMIC DNA]</scope>
    <source>
        <strain evidence="8">MG-25-Pas1-D2</strain>
    </source>
</reference>
<organism evidence="7 8">
    <name type="scientific">Polynucleobacter paneuropaeus</name>
    <dbReference type="NCBI Taxonomy" id="2527775"/>
    <lineage>
        <taxon>Bacteria</taxon>
        <taxon>Pseudomonadati</taxon>
        <taxon>Pseudomonadota</taxon>
        <taxon>Betaproteobacteria</taxon>
        <taxon>Burkholderiales</taxon>
        <taxon>Burkholderiaceae</taxon>
        <taxon>Polynucleobacter</taxon>
    </lineage>
</organism>
<dbReference type="Pfam" id="PF03209">
    <property type="entry name" value="PUCC"/>
    <property type="match status" value="1"/>
</dbReference>
<sequence>MNTSESTYLTWPQIARLGLVQASLGSIVVLTTSLLNRVMVVELALPAILPGALVAIHYFIQLIRPRMGFGSDQTRRATPWIRGGILVLACGGVLAAASTILLSSSVVLGIALATVAFLMIGIGVSSSGTALLVLLAKRVEPKKKAAAATCVWLMMIFGFAFTASVSGKFLTPFSFERLLIVSSTVSVIAVAVTFLAIWGMESPVLKAKQSIANVVEAQSEVTPTKANFREAFAEVWKEGRVRSFTWFVFVSMLAYSSQDLILEPFAAVAFGFTPAETTSLSGIQNGGVLLGMLALAFITSKAKSQSLTSLSNWTIGGCLASALAMLGLVLSGPIESVTFFKAAVFLLGIFNGAFSIAAIGSMMQFASIGSAQREGIRMGIWGASQAMAFGLGGIIGTGLSDIARIVLGDPASAYAFVFFLEGVLFVVAAYLSFQTRAQKQTNELSKQLVGV</sequence>
<feature type="transmembrane region" description="Helical" evidence="6">
    <location>
        <begin position="378"/>
        <end position="399"/>
    </location>
</feature>